<keyword evidence="2" id="KW-0597">Phosphoprotein</keyword>
<keyword evidence="3" id="KW-0325">Glycoprotein</keyword>
<keyword evidence="5" id="KW-1185">Reference proteome</keyword>
<accession>A0A8R1U8I1</accession>
<dbReference type="Proteomes" id="UP000005239">
    <property type="component" value="Unassembled WGS sequence"/>
</dbReference>
<accession>A0A2A6C383</accession>
<dbReference type="SUPFAM" id="SSF63829">
    <property type="entry name" value="Calcium-dependent phosphotriesterase"/>
    <property type="match status" value="1"/>
</dbReference>
<dbReference type="AlphaFoldDB" id="A0A2A6C383"/>
<evidence type="ECO:0000313" key="5">
    <source>
        <dbReference type="Proteomes" id="UP000005239"/>
    </source>
</evidence>
<dbReference type="InterPro" id="IPR018119">
    <property type="entry name" value="Strictosidine_synth_cons-reg"/>
</dbReference>
<evidence type="ECO:0000256" key="3">
    <source>
        <dbReference type="ARBA" id="ARBA00023180"/>
    </source>
</evidence>
<evidence type="ECO:0000256" key="1">
    <source>
        <dbReference type="ARBA" id="ARBA00009191"/>
    </source>
</evidence>
<evidence type="ECO:0000313" key="4">
    <source>
        <dbReference type="EnsemblMetazoa" id="PPA10976.1"/>
    </source>
</evidence>
<gene>
    <name evidence="4" type="primary">WBGene00100530</name>
</gene>
<dbReference type="Gene3D" id="2.120.10.30">
    <property type="entry name" value="TolB, C-terminal domain"/>
    <property type="match status" value="1"/>
</dbReference>
<dbReference type="InterPro" id="IPR011042">
    <property type="entry name" value="6-blade_b-propeller_TolB-like"/>
</dbReference>
<organism evidence="4 5">
    <name type="scientific">Pristionchus pacificus</name>
    <name type="common">Parasitic nematode worm</name>
    <dbReference type="NCBI Taxonomy" id="54126"/>
    <lineage>
        <taxon>Eukaryota</taxon>
        <taxon>Metazoa</taxon>
        <taxon>Ecdysozoa</taxon>
        <taxon>Nematoda</taxon>
        <taxon>Chromadorea</taxon>
        <taxon>Rhabditida</taxon>
        <taxon>Rhabditina</taxon>
        <taxon>Diplogasteromorpha</taxon>
        <taxon>Diplogasteroidea</taxon>
        <taxon>Neodiplogasteridae</taxon>
        <taxon>Pristionchus</taxon>
    </lineage>
</organism>
<dbReference type="PANTHER" id="PTHR10426:SF88">
    <property type="entry name" value="ADIPOCYTE PLASMA MEMBRANE-ASSOCIATED PROTEIN HEMOMUCIN-RELATED"/>
    <property type="match status" value="1"/>
</dbReference>
<dbReference type="Pfam" id="PF20067">
    <property type="entry name" value="SSL_N"/>
    <property type="match status" value="1"/>
</dbReference>
<evidence type="ECO:0000256" key="2">
    <source>
        <dbReference type="ARBA" id="ARBA00022553"/>
    </source>
</evidence>
<sequence length="361" mass="39963">MPDYSAVAYTLPPPPSLTGPLQPNDALTKVEYLLKDEIKGPESLVVDGDTIYTGVHDGRLLKIVGGKIVKEIRLGDTQRQFGGYEDEIHLGRPLGIRKMEGEKMIIADAYLGVFIADFENGSKQKVFDSKIPLDGEVAMFLNDIDLISNDEIVFTDSSLLYARKDSMRDILGARGTGRAIYHRISTGESKVLMRGLHFANGIQVMPDGVSFIVAEMTRARILRYYFDGSKKGKTETFIENLPGMPDNIRLSSGGRSVWVALAGVRCAGKSNGLERLAKSPKLRQVIRAILPNHFLREVLPSLAPKETIVVEIDLNGKIVSSLHDEKGEKMKDISQISDSGEYLYFGSFKAPYKARLKKDLI</sequence>
<protein>
    <submittedName>
        <fullName evidence="4">Adipocyte plasma membrane-associated protein</fullName>
    </submittedName>
</protein>
<dbReference type="Pfam" id="PF03088">
    <property type="entry name" value="Str_synth"/>
    <property type="match status" value="1"/>
</dbReference>
<dbReference type="PANTHER" id="PTHR10426">
    <property type="entry name" value="STRICTOSIDINE SYNTHASE-RELATED"/>
    <property type="match status" value="1"/>
</dbReference>
<reference evidence="5" key="1">
    <citation type="journal article" date="2008" name="Nat. Genet.">
        <title>The Pristionchus pacificus genome provides a unique perspective on nematode lifestyle and parasitism.</title>
        <authorList>
            <person name="Dieterich C."/>
            <person name="Clifton S.W."/>
            <person name="Schuster L.N."/>
            <person name="Chinwalla A."/>
            <person name="Delehaunty K."/>
            <person name="Dinkelacker I."/>
            <person name="Fulton L."/>
            <person name="Fulton R."/>
            <person name="Godfrey J."/>
            <person name="Minx P."/>
            <person name="Mitreva M."/>
            <person name="Roeseler W."/>
            <person name="Tian H."/>
            <person name="Witte H."/>
            <person name="Yang S.P."/>
            <person name="Wilson R.K."/>
            <person name="Sommer R.J."/>
        </authorList>
    </citation>
    <scope>NUCLEOTIDE SEQUENCE [LARGE SCALE GENOMIC DNA]</scope>
    <source>
        <strain evidence="5">PS312</strain>
    </source>
</reference>
<dbReference type="OrthoDB" id="5307922at2759"/>
<dbReference type="EnsemblMetazoa" id="PPA10976.1">
    <property type="protein sequence ID" value="PPA10976.1"/>
    <property type="gene ID" value="WBGene00100530"/>
</dbReference>
<reference evidence="4" key="2">
    <citation type="submission" date="2022-06" db="UniProtKB">
        <authorList>
            <consortium name="EnsemblMetazoa"/>
        </authorList>
    </citation>
    <scope>IDENTIFICATION</scope>
    <source>
        <strain evidence="4">PS312</strain>
    </source>
</reference>
<dbReference type="GO" id="GO:0016787">
    <property type="term" value="F:hydrolase activity"/>
    <property type="evidence" value="ECO:0000318"/>
    <property type="project" value="GO_Central"/>
</dbReference>
<name>A0A2A6C383_PRIPA</name>
<proteinExistence type="inferred from homology"/>
<comment type="similarity">
    <text evidence="1">Belongs to the strictosidine synthase family.</text>
</comment>